<dbReference type="STRING" id="595494.Tola_0341"/>
<dbReference type="InterPro" id="IPR050708">
    <property type="entry name" value="T6SS_VgrG/RHS"/>
</dbReference>
<proteinExistence type="inferred from homology"/>
<evidence type="ECO:0000256" key="1">
    <source>
        <dbReference type="ARBA" id="ARBA00004613"/>
    </source>
</evidence>
<dbReference type="PANTHER" id="PTHR32305">
    <property type="match status" value="1"/>
</dbReference>
<dbReference type="NCBIfam" id="TIGR03361">
    <property type="entry name" value="VI_Rhs_Vgr"/>
    <property type="match status" value="1"/>
</dbReference>
<dbReference type="OrthoDB" id="6710627at2"/>
<dbReference type="GO" id="GO:0005576">
    <property type="term" value="C:extracellular region"/>
    <property type="evidence" value="ECO:0007669"/>
    <property type="project" value="UniProtKB-SubCell"/>
</dbReference>
<dbReference type="Pfam" id="PF04717">
    <property type="entry name" value="Phage_base_V"/>
    <property type="match status" value="1"/>
</dbReference>
<sequence>MWFFSANEAQFLFTVDGCHEELGVLRFSGQEALGSDYLFEIDVVCDSDSLDLLALQHQTACLILQNNPTPRYIHGIVLCAGHIKTDSRHHHYRFHLVPQAKLLQYRTDQRIFQNKSVTGIIQAVWQQAGLNPAAIRFQTTQQHPPLAYCVQYRETDLNFIQRLCEFHSLFYYFEHTVNQLTMVFVDGKENCPKTGAVSYQPDSGQNPDKPAISQLDWQFQATEGSTEIREYDFTRPSFSLTGKTQTARCEWYEYGTRQDSQHQAGKRAALFLNQQQNECQRAYATGNVRNITPGYFLPVTEHPLATLNIDWLVVSIQHSGEQPQVLKELASGSSKYQNNLVLHHKDIPFSLPRIHAKPQISGYQTALVTGPDGQEICTDEYGRIKVQFHWDKDATGDANSSCWLRVAQGWAGAAYGQHFLPRVGQEVIVAFLEHDIDRPYVTGYVYNAANTSPVKYPVNHSQSGIRTLSSPGGGGFNELRFEDKKGKEQIVLHAQRNWYRKVKRTSRTEIGGNEHRWIGGKDVQHTSGEAHLTINKNRLTDISGNQDLHVLQNQHLHIDHKWLTKIDQELHVKAGQTMVLEAATAMSFDAGGSTLLLDDAGIKLQGASIRINSGGAIAPTLYPILQKITLPVILSSIQLPAIKKITPLSKIYNSKQEPSIIYDEQVKLIEKNSGEPLKNVPYKLIRKSNNDLLAHGHTDEGGLTERVFCKNPDDIKILIG</sequence>
<evidence type="ECO:0000256" key="2">
    <source>
        <dbReference type="ARBA" id="ARBA00005558"/>
    </source>
</evidence>
<dbReference type="InterPro" id="IPR006531">
    <property type="entry name" value="Gp5/Vgr_OB"/>
</dbReference>
<dbReference type="KEGG" id="tau:Tola_0341"/>
<dbReference type="InterPro" id="IPR037026">
    <property type="entry name" value="Vgr_OB-fold_dom_sf"/>
</dbReference>
<reference evidence="7" key="1">
    <citation type="submission" date="2009-05" db="EMBL/GenBank/DDBJ databases">
        <title>Complete sequence of Tolumonas auensis DSM 9187.</title>
        <authorList>
            <consortium name="US DOE Joint Genome Institute"/>
            <person name="Lucas S."/>
            <person name="Copeland A."/>
            <person name="Lapidus A."/>
            <person name="Glavina del Rio T."/>
            <person name="Tice H."/>
            <person name="Bruce D."/>
            <person name="Goodwin L."/>
            <person name="Pitluck S."/>
            <person name="Chertkov O."/>
            <person name="Brettin T."/>
            <person name="Detter J.C."/>
            <person name="Han C."/>
            <person name="Larimer F."/>
            <person name="Land M."/>
            <person name="Hauser L."/>
            <person name="Kyrpides N."/>
            <person name="Mikhailova N."/>
            <person name="Spring S."/>
            <person name="Beller H."/>
        </authorList>
    </citation>
    <scope>NUCLEOTIDE SEQUENCE [LARGE SCALE GENOMIC DNA]</scope>
    <source>
        <strain evidence="7">DSM 9187 / TA4</strain>
    </source>
</reference>
<feature type="domain" description="Gp5/Type VI secretion system Vgr protein OB-fold" evidence="4">
    <location>
        <begin position="379"/>
        <end position="446"/>
    </location>
</feature>
<feature type="domain" description="Gp5/Type VI secretion system Vgr C-terminal trimerisation" evidence="5">
    <location>
        <begin position="463"/>
        <end position="569"/>
    </location>
</feature>
<dbReference type="Pfam" id="PF05954">
    <property type="entry name" value="Phage_GPD"/>
    <property type="match status" value="1"/>
</dbReference>
<protein>
    <submittedName>
        <fullName evidence="6">Type VI secretion system Vgr family protein</fullName>
    </submittedName>
</protein>
<comment type="subcellular location">
    <subcellularLocation>
        <location evidence="1">Secreted</location>
    </subcellularLocation>
</comment>
<dbReference type="InterPro" id="IPR006533">
    <property type="entry name" value="T6SS_Vgr_RhsGE"/>
</dbReference>
<dbReference type="InterPro" id="IPR017847">
    <property type="entry name" value="T6SS_RhsGE_Vgr_subset"/>
</dbReference>
<accession>C4L972</accession>
<dbReference type="SUPFAM" id="SSF69349">
    <property type="entry name" value="Phage fibre proteins"/>
    <property type="match status" value="1"/>
</dbReference>
<dbReference type="NCBIfam" id="TIGR01646">
    <property type="entry name" value="vgr_GE"/>
    <property type="match status" value="1"/>
</dbReference>
<dbReference type="eggNOG" id="COG3501">
    <property type="taxonomic scope" value="Bacteria"/>
</dbReference>
<dbReference type="Gene3D" id="2.30.110.50">
    <property type="match status" value="1"/>
</dbReference>
<dbReference type="PANTHER" id="PTHR32305:SF15">
    <property type="entry name" value="PROTEIN RHSA-RELATED"/>
    <property type="match status" value="1"/>
</dbReference>
<evidence type="ECO:0000256" key="3">
    <source>
        <dbReference type="ARBA" id="ARBA00022525"/>
    </source>
</evidence>
<dbReference type="Proteomes" id="UP000009073">
    <property type="component" value="Chromosome"/>
</dbReference>
<dbReference type="Gene3D" id="3.55.50.10">
    <property type="entry name" value="Baseplate protein-like domains"/>
    <property type="match status" value="1"/>
</dbReference>
<dbReference type="Gene3D" id="4.10.220.110">
    <property type="match status" value="1"/>
</dbReference>
<dbReference type="AlphaFoldDB" id="C4L972"/>
<reference evidence="6 7" key="2">
    <citation type="journal article" date="2011" name="Stand. Genomic Sci.">
        <title>Complete genome sequence of Tolumonas auensis type strain (TA 4).</title>
        <authorList>
            <person name="Chertkov O."/>
            <person name="Copeland A."/>
            <person name="Lucas S."/>
            <person name="Lapidus A."/>
            <person name="Berry K.W."/>
            <person name="Detter J.C."/>
            <person name="Del Rio T.G."/>
            <person name="Hammon N."/>
            <person name="Dalin E."/>
            <person name="Tice H."/>
            <person name="Pitluck S."/>
            <person name="Richardson P."/>
            <person name="Bruce D."/>
            <person name="Goodwin L."/>
            <person name="Han C."/>
            <person name="Tapia R."/>
            <person name="Saunders E."/>
            <person name="Schmutz J."/>
            <person name="Brettin T."/>
            <person name="Larimer F."/>
            <person name="Land M."/>
            <person name="Hauser L."/>
            <person name="Spring S."/>
            <person name="Rohde M."/>
            <person name="Kyrpides N.C."/>
            <person name="Ivanova N."/>
            <person name="Goker M."/>
            <person name="Beller H.R."/>
            <person name="Klenk H.P."/>
            <person name="Woyke T."/>
        </authorList>
    </citation>
    <scope>NUCLEOTIDE SEQUENCE [LARGE SCALE GENOMIC DNA]</scope>
    <source>
        <strain evidence="7">DSM 9187 / TA4</strain>
    </source>
</reference>
<comment type="similarity">
    <text evidence="2">Belongs to the VgrG protein family.</text>
</comment>
<organism evidence="6 7">
    <name type="scientific">Tolumonas auensis (strain DSM 9187 / NBRC 110442 / TA 4)</name>
    <dbReference type="NCBI Taxonomy" id="595494"/>
    <lineage>
        <taxon>Bacteria</taxon>
        <taxon>Pseudomonadati</taxon>
        <taxon>Pseudomonadota</taxon>
        <taxon>Gammaproteobacteria</taxon>
        <taxon>Aeromonadales</taxon>
        <taxon>Aeromonadaceae</taxon>
        <taxon>Tolumonas</taxon>
    </lineage>
</organism>
<dbReference type="EMBL" id="CP001616">
    <property type="protein sequence ID" value="ACQ91971.1"/>
    <property type="molecule type" value="Genomic_DNA"/>
</dbReference>
<dbReference type="HOGENOM" id="CLU_004121_7_0_6"/>
<dbReference type="SUPFAM" id="SSF69279">
    <property type="entry name" value="Phage tail proteins"/>
    <property type="match status" value="2"/>
</dbReference>
<evidence type="ECO:0000313" key="6">
    <source>
        <dbReference type="EMBL" id="ACQ91971.1"/>
    </source>
</evidence>
<evidence type="ECO:0000313" key="7">
    <source>
        <dbReference type="Proteomes" id="UP000009073"/>
    </source>
</evidence>
<keyword evidence="3" id="KW-0964">Secreted</keyword>
<dbReference type="Pfam" id="PF22178">
    <property type="entry name" value="Gp5_trimer_C"/>
    <property type="match status" value="1"/>
</dbReference>
<keyword evidence="7" id="KW-1185">Reference proteome</keyword>
<dbReference type="Gene3D" id="2.40.50.230">
    <property type="entry name" value="Gp5 N-terminal domain"/>
    <property type="match status" value="1"/>
</dbReference>
<dbReference type="SUPFAM" id="SSF69255">
    <property type="entry name" value="gp5 N-terminal domain-like"/>
    <property type="match status" value="1"/>
</dbReference>
<evidence type="ECO:0000259" key="4">
    <source>
        <dbReference type="Pfam" id="PF04717"/>
    </source>
</evidence>
<dbReference type="InterPro" id="IPR054030">
    <property type="entry name" value="Gp5_Vgr_C"/>
</dbReference>
<gene>
    <name evidence="6" type="ordered locus">Tola_0341</name>
</gene>
<dbReference type="RefSeq" id="WP_012728570.1">
    <property type="nucleotide sequence ID" value="NC_012691.1"/>
</dbReference>
<evidence type="ECO:0000259" key="5">
    <source>
        <dbReference type="Pfam" id="PF22178"/>
    </source>
</evidence>
<name>C4L972_TOLAT</name>